<proteinExistence type="predicted"/>
<dbReference type="EMBL" id="QQBB01000003">
    <property type="protein sequence ID" value="RDI59822.1"/>
    <property type="molecule type" value="Genomic_DNA"/>
</dbReference>
<evidence type="ECO:0000313" key="1">
    <source>
        <dbReference type="EMBL" id="RDI59822.1"/>
    </source>
</evidence>
<dbReference type="Proteomes" id="UP000254925">
    <property type="component" value="Unassembled WGS sequence"/>
</dbReference>
<reference evidence="1 2" key="1">
    <citation type="submission" date="2018-07" db="EMBL/GenBank/DDBJ databases">
        <title>Genomic Encyclopedia of Type Strains, Phase IV (KMG-IV): sequencing the most valuable type-strain genomes for metagenomic binning, comparative biology and taxonomic classification.</title>
        <authorList>
            <person name="Goeker M."/>
        </authorList>
    </citation>
    <scope>NUCLEOTIDE SEQUENCE [LARGE SCALE GENOMIC DNA]</scope>
    <source>
        <strain evidence="1 2">DSM 14364</strain>
    </source>
</reference>
<dbReference type="AlphaFoldDB" id="A0A370HMM5"/>
<accession>A0A370HMM5</accession>
<dbReference type="OrthoDB" id="8019751at2"/>
<keyword evidence="2" id="KW-1185">Reference proteome</keyword>
<organism evidence="1 2">
    <name type="scientific">Microvirga subterranea</name>
    <dbReference type="NCBI Taxonomy" id="186651"/>
    <lineage>
        <taxon>Bacteria</taxon>
        <taxon>Pseudomonadati</taxon>
        <taxon>Pseudomonadota</taxon>
        <taxon>Alphaproteobacteria</taxon>
        <taxon>Hyphomicrobiales</taxon>
        <taxon>Methylobacteriaceae</taxon>
        <taxon>Microvirga</taxon>
    </lineage>
</organism>
<gene>
    <name evidence="1" type="ORF">DES45_10377</name>
</gene>
<comment type="caution">
    <text evidence="1">The sequence shown here is derived from an EMBL/GenBank/DDBJ whole genome shotgun (WGS) entry which is preliminary data.</text>
</comment>
<name>A0A370HMM5_9HYPH</name>
<dbReference type="RefSeq" id="WP_114769551.1">
    <property type="nucleotide sequence ID" value="NZ_QQBB01000003.1"/>
</dbReference>
<sequence>MAEARIGIRIAEDRQSVTLSVGPVGGDGLPLELSLDQLTSLIALLGETRARMVEGLPTGTLEGKSIRTVMDPNWYVQVAQIDGSLLAFDHPAYGPVGFAIPRKDVARIVKLLSAHLALPEGSPEKQS</sequence>
<evidence type="ECO:0000313" key="2">
    <source>
        <dbReference type="Proteomes" id="UP000254925"/>
    </source>
</evidence>
<protein>
    <submittedName>
        <fullName evidence="1">Uncharacterized protein</fullName>
    </submittedName>
</protein>